<dbReference type="InterPro" id="IPR013954">
    <property type="entry name" value="PNK3P"/>
</dbReference>
<dbReference type="AlphaFoldDB" id="K1T8N6"/>
<dbReference type="Gene3D" id="3.40.50.1000">
    <property type="entry name" value="HAD superfamily/HAD-like"/>
    <property type="match status" value="1"/>
</dbReference>
<gene>
    <name evidence="1" type="ORF">OBE_07213</name>
</gene>
<evidence type="ECO:0000313" key="1">
    <source>
        <dbReference type="EMBL" id="EKC63914.1"/>
    </source>
</evidence>
<dbReference type="InterPro" id="IPR036412">
    <property type="entry name" value="HAD-like_sf"/>
</dbReference>
<name>K1T8N6_9ZZZZ</name>
<protein>
    <submittedName>
        <fullName evidence="1">Uncharacterized protein</fullName>
    </submittedName>
</protein>
<sequence>KSVLYEKRLCYSNDEQNPMRKPNTGMIDDILMKCKDTVMRGMNFSQLKECSLMVGDASGLPGQFSDSDKVCAENAGIDYMDVTRFVGKDLDLNL</sequence>
<dbReference type="InterPro" id="IPR023214">
    <property type="entry name" value="HAD_sf"/>
</dbReference>
<feature type="non-terminal residue" evidence="1">
    <location>
        <position position="1"/>
    </location>
</feature>
<reference evidence="1" key="1">
    <citation type="journal article" date="2013" name="Environ. Microbiol.">
        <title>Microbiota from the distal guts of lean and obese adolescents exhibit partial functional redundancy besides clear differences in community structure.</title>
        <authorList>
            <person name="Ferrer M."/>
            <person name="Ruiz A."/>
            <person name="Lanza F."/>
            <person name="Haange S.B."/>
            <person name="Oberbach A."/>
            <person name="Till H."/>
            <person name="Bargiela R."/>
            <person name="Campoy C."/>
            <person name="Segura M.T."/>
            <person name="Richter M."/>
            <person name="von Bergen M."/>
            <person name="Seifert J."/>
            <person name="Suarez A."/>
        </authorList>
    </citation>
    <scope>NUCLEOTIDE SEQUENCE</scope>
</reference>
<proteinExistence type="predicted"/>
<dbReference type="Pfam" id="PF08645">
    <property type="entry name" value="PNK3P"/>
    <property type="match status" value="1"/>
</dbReference>
<accession>K1T8N6</accession>
<dbReference type="EMBL" id="AJWZ01004962">
    <property type="protein sequence ID" value="EKC63914.1"/>
    <property type="molecule type" value="Genomic_DNA"/>
</dbReference>
<dbReference type="SUPFAM" id="SSF56784">
    <property type="entry name" value="HAD-like"/>
    <property type="match status" value="1"/>
</dbReference>
<comment type="caution">
    <text evidence="1">The sequence shown here is derived from an EMBL/GenBank/DDBJ whole genome shotgun (WGS) entry which is preliminary data.</text>
</comment>
<organism evidence="1">
    <name type="scientific">human gut metagenome</name>
    <dbReference type="NCBI Taxonomy" id="408170"/>
    <lineage>
        <taxon>unclassified sequences</taxon>
        <taxon>metagenomes</taxon>
        <taxon>organismal metagenomes</taxon>
    </lineage>
</organism>